<reference evidence="9" key="1">
    <citation type="journal article" date="2020" name="mSystems">
        <title>Genome- and Community-Level Interaction Insights into Carbon Utilization and Element Cycling Functions of Hydrothermarchaeota in Hydrothermal Sediment.</title>
        <authorList>
            <person name="Zhou Z."/>
            <person name="Liu Y."/>
            <person name="Xu W."/>
            <person name="Pan J."/>
            <person name="Luo Z.H."/>
            <person name="Li M."/>
        </authorList>
    </citation>
    <scope>NUCLEOTIDE SEQUENCE [LARGE SCALE GENOMIC DNA]</scope>
    <source>
        <strain evidence="9">SpSt-381</strain>
    </source>
</reference>
<dbReference type="NCBIfam" id="TIGR00158">
    <property type="entry name" value="L9"/>
    <property type="match status" value="1"/>
</dbReference>
<dbReference type="AlphaFoldDB" id="A0A832I3W2"/>
<dbReference type="EMBL" id="DSQF01000016">
    <property type="protein sequence ID" value="HGZ43271.1"/>
    <property type="molecule type" value="Genomic_DNA"/>
</dbReference>
<dbReference type="PANTHER" id="PTHR21368">
    <property type="entry name" value="50S RIBOSOMAL PROTEIN L9"/>
    <property type="match status" value="1"/>
</dbReference>
<comment type="similarity">
    <text evidence="1 7">Belongs to the bacterial ribosomal protein bL9 family.</text>
</comment>
<accession>A0A832I3W2</accession>
<keyword evidence="3 7" id="KW-0694">RNA-binding</keyword>
<dbReference type="PROSITE" id="PS00651">
    <property type="entry name" value="RIBOSOMAL_L9"/>
    <property type="match status" value="1"/>
</dbReference>
<evidence type="ECO:0000313" key="9">
    <source>
        <dbReference type="EMBL" id="HGZ43271.1"/>
    </source>
</evidence>
<dbReference type="InterPro" id="IPR036791">
    <property type="entry name" value="Ribosomal_bL9_C_sf"/>
</dbReference>
<feature type="domain" description="Ribosomal protein L9" evidence="8">
    <location>
        <begin position="13"/>
        <end position="40"/>
    </location>
</feature>
<name>A0A832I3W2_UNCEI</name>
<dbReference type="GO" id="GO:0006412">
    <property type="term" value="P:translation"/>
    <property type="evidence" value="ECO:0007669"/>
    <property type="project" value="UniProtKB-UniRule"/>
</dbReference>
<dbReference type="InterPro" id="IPR009027">
    <property type="entry name" value="Ribosomal_bL9/RNase_H1_N"/>
</dbReference>
<comment type="caution">
    <text evidence="9">The sequence shown here is derived from an EMBL/GenBank/DDBJ whole genome shotgun (WGS) entry which is preliminary data.</text>
</comment>
<gene>
    <name evidence="7" type="primary">rplI</name>
    <name evidence="9" type="ORF">ENR23_07575</name>
</gene>
<organism evidence="9">
    <name type="scientific">Eiseniibacteriota bacterium</name>
    <dbReference type="NCBI Taxonomy" id="2212470"/>
    <lineage>
        <taxon>Bacteria</taxon>
        <taxon>Candidatus Eiseniibacteriota</taxon>
    </lineage>
</organism>
<evidence type="ECO:0000259" key="8">
    <source>
        <dbReference type="PROSITE" id="PS00651"/>
    </source>
</evidence>
<evidence type="ECO:0000256" key="2">
    <source>
        <dbReference type="ARBA" id="ARBA00022730"/>
    </source>
</evidence>
<dbReference type="GO" id="GO:0003735">
    <property type="term" value="F:structural constituent of ribosome"/>
    <property type="evidence" value="ECO:0007669"/>
    <property type="project" value="InterPro"/>
</dbReference>
<comment type="function">
    <text evidence="7">Binds to the 23S rRNA.</text>
</comment>
<dbReference type="InterPro" id="IPR020069">
    <property type="entry name" value="Ribosomal_bL9_C"/>
</dbReference>
<dbReference type="GO" id="GO:0019843">
    <property type="term" value="F:rRNA binding"/>
    <property type="evidence" value="ECO:0007669"/>
    <property type="project" value="UniProtKB-UniRule"/>
</dbReference>
<evidence type="ECO:0000256" key="6">
    <source>
        <dbReference type="ARBA" id="ARBA00035292"/>
    </source>
</evidence>
<evidence type="ECO:0000256" key="3">
    <source>
        <dbReference type="ARBA" id="ARBA00022884"/>
    </source>
</evidence>
<evidence type="ECO:0000256" key="1">
    <source>
        <dbReference type="ARBA" id="ARBA00010605"/>
    </source>
</evidence>
<evidence type="ECO:0000256" key="7">
    <source>
        <dbReference type="HAMAP-Rule" id="MF_00503"/>
    </source>
</evidence>
<sequence>MDVILLEDLQGLGQRGALVHVKPGYARNYLLPRKLAIPAGEKAANLYKELARQRSLHEEKKILAARAEAAKLDGVEVNIPAQANEEDTLFGSITSADIAEALARAGHVVDKKQIELEEHIKQLGRVEVPVRFFGGVTATVKVWVVRA</sequence>
<evidence type="ECO:0000256" key="5">
    <source>
        <dbReference type="ARBA" id="ARBA00023274"/>
    </source>
</evidence>
<dbReference type="SUPFAM" id="SSF55653">
    <property type="entry name" value="Ribosomal protein L9 C-domain"/>
    <property type="match status" value="1"/>
</dbReference>
<keyword evidence="2 7" id="KW-0699">rRNA-binding</keyword>
<dbReference type="SUPFAM" id="SSF55658">
    <property type="entry name" value="L9 N-domain-like"/>
    <property type="match status" value="1"/>
</dbReference>
<dbReference type="Pfam" id="PF03948">
    <property type="entry name" value="Ribosomal_L9_C"/>
    <property type="match status" value="1"/>
</dbReference>
<dbReference type="Gene3D" id="3.40.5.10">
    <property type="entry name" value="Ribosomal protein L9, N-terminal domain"/>
    <property type="match status" value="1"/>
</dbReference>
<dbReference type="Pfam" id="PF01281">
    <property type="entry name" value="Ribosomal_L9_N"/>
    <property type="match status" value="1"/>
</dbReference>
<proteinExistence type="inferred from homology"/>
<keyword evidence="5 7" id="KW-0687">Ribonucleoprotein</keyword>
<evidence type="ECO:0000256" key="4">
    <source>
        <dbReference type="ARBA" id="ARBA00022980"/>
    </source>
</evidence>
<dbReference type="Gene3D" id="3.10.430.100">
    <property type="entry name" value="Ribosomal protein L9, C-terminal domain"/>
    <property type="match status" value="1"/>
</dbReference>
<dbReference type="InterPro" id="IPR036935">
    <property type="entry name" value="Ribosomal_bL9_N_sf"/>
</dbReference>
<dbReference type="InterPro" id="IPR020070">
    <property type="entry name" value="Ribosomal_bL9_N"/>
</dbReference>
<protein>
    <recommendedName>
        <fullName evidence="6 7">Large ribosomal subunit protein bL9</fullName>
    </recommendedName>
</protein>
<dbReference type="InterPro" id="IPR020594">
    <property type="entry name" value="Ribosomal_bL9_bac/chp"/>
</dbReference>
<dbReference type="InterPro" id="IPR000244">
    <property type="entry name" value="Ribosomal_bL9"/>
</dbReference>
<keyword evidence="4 7" id="KW-0689">Ribosomal protein</keyword>
<dbReference type="GO" id="GO:1990904">
    <property type="term" value="C:ribonucleoprotein complex"/>
    <property type="evidence" value="ECO:0007669"/>
    <property type="project" value="UniProtKB-KW"/>
</dbReference>
<dbReference type="HAMAP" id="MF_00503">
    <property type="entry name" value="Ribosomal_bL9"/>
    <property type="match status" value="1"/>
</dbReference>
<dbReference type="GO" id="GO:0005840">
    <property type="term" value="C:ribosome"/>
    <property type="evidence" value="ECO:0007669"/>
    <property type="project" value="UniProtKB-KW"/>
</dbReference>